<dbReference type="GO" id="GO:0005634">
    <property type="term" value="C:nucleus"/>
    <property type="evidence" value="ECO:0007669"/>
    <property type="project" value="TreeGrafter"/>
</dbReference>
<dbReference type="FunFam" id="3.90.640.10:FF:000003">
    <property type="entry name" value="Molecular chaperone DnaK"/>
    <property type="match status" value="1"/>
</dbReference>
<dbReference type="Gene3D" id="3.30.420.40">
    <property type="match status" value="2"/>
</dbReference>
<dbReference type="Gene3D" id="3.90.640.10">
    <property type="entry name" value="Actin, Chain A, domain 4"/>
    <property type="match status" value="1"/>
</dbReference>
<organism evidence="4 5">
    <name type="scientific">Adineta ricciae</name>
    <name type="common">Rotifer</name>
    <dbReference type="NCBI Taxonomy" id="249248"/>
    <lineage>
        <taxon>Eukaryota</taxon>
        <taxon>Metazoa</taxon>
        <taxon>Spiralia</taxon>
        <taxon>Gnathifera</taxon>
        <taxon>Rotifera</taxon>
        <taxon>Eurotatoria</taxon>
        <taxon>Bdelloidea</taxon>
        <taxon>Adinetida</taxon>
        <taxon>Adinetidae</taxon>
        <taxon>Adineta</taxon>
    </lineage>
</organism>
<dbReference type="SUPFAM" id="SSF53067">
    <property type="entry name" value="Actin-like ATPase domain"/>
    <property type="match status" value="2"/>
</dbReference>
<name>A0A816AZY6_ADIRI</name>
<keyword evidence="3" id="KW-0067">ATP-binding</keyword>
<accession>A0A816AZY6</accession>
<dbReference type="GO" id="GO:0005829">
    <property type="term" value="C:cytosol"/>
    <property type="evidence" value="ECO:0007669"/>
    <property type="project" value="TreeGrafter"/>
</dbReference>
<dbReference type="PANTHER" id="PTHR45639">
    <property type="entry name" value="HSC70CB, ISOFORM G-RELATED"/>
    <property type="match status" value="1"/>
</dbReference>
<comment type="caution">
    <text evidence="4">The sequence shown here is derived from an EMBL/GenBank/DDBJ whole genome shotgun (WGS) entry which is preliminary data.</text>
</comment>
<evidence type="ECO:0000256" key="2">
    <source>
        <dbReference type="ARBA" id="ARBA00022741"/>
    </source>
</evidence>
<dbReference type="InterPro" id="IPR043129">
    <property type="entry name" value="ATPase_NBD"/>
</dbReference>
<proteinExistence type="inferred from homology"/>
<dbReference type="Proteomes" id="UP000663828">
    <property type="component" value="Unassembled WGS sequence"/>
</dbReference>
<sequence length="298" mass="33390">MAVVGLDMGNFSSYIGVARAGGVEVIANEYSDRLTPTYVTFDKSTRSIGQASKAMEVTNAKNTINNFKRLIGRRFQDSHVQQEKEFNAYAIVEGPNSSVNIEVDYLNERKRFTPEQIAGIMFTKLRQITDTELKTKAVDCVIGVPCYFTDAERRAMLDAAQIAGWNCLRLMNETTAVALSYGIYKADLPEQTEKPRLVAFVDMGYTSLQASIVAFNKGKLKMVATSFDPSLGGRDFDNLIMDVMRDDFQKRYKIDSYSTVKAKLRLRAECEKAKKLMSANVQPIPIGLECFIDDKDVN</sequence>
<dbReference type="Pfam" id="PF00012">
    <property type="entry name" value="HSP70"/>
    <property type="match status" value="1"/>
</dbReference>
<dbReference type="AlphaFoldDB" id="A0A816AZY6"/>
<gene>
    <name evidence="4" type="ORF">XAT740_LOCUS47846</name>
</gene>
<comment type="similarity">
    <text evidence="1">Belongs to the heat shock protein 70 family.</text>
</comment>
<dbReference type="FunFam" id="3.30.420.40:FF:000171">
    <property type="entry name" value="Heat shock 70 kDa protein 4"/>
    <property type="match status" value="1"/>
</dbReference>
<dbReference type="FunFam" id="3.30.420.40:FF:000495">
    <property type="entry name" value="Heat shock protein 4b"/>
    <property type="match status" value="1"/>
</dbReference>
<evidence type="ECO:0000256" key="3">
    <source>
        <dbReference type="ARBA" id="ARBA00022840"/>
    </source>
</evidence>
<dbReference type="GO" id="GO:0140662">
    <property type="term" value="F:ATP-dependent protein folding chaperone"/>
    <property type="evidence" value="ECO:0007669"/>
    <property type="project" value="InterPro"/>
</dbReference>
<keyword evidence="2" id="KW-0547">Nucleotide-binding</keyword>
<dbReference type="EMBL" id="CAJNOR010006725">
    <property type="protein sequence ID" value="CAF1602205.1"/>
    <property type="molecule type" value="Genomic_DNA"/>
</dbReference>
<reference evidence="4" key="1">
    <citation type="submission" date="2021-02" db="EMBL/GenBank/DDBJ databases">
        <authorList>
            <person name="Nowell W R."/>
        </authorList>
    </citation>
    <scope>NUCLEOTIDE SEQUENCE</scope>
</reference>
<dbReference type="FunFam" id="3.30.30.30:FF:000002">
    <property type="entry name" value="Heat shock 70 kDa protein 4"/>
    <property type="match status" value="1"/>
</dbReference>
<dbReference type="PRINTS" id="PR00301">
    <property type="entry name" value="HEATSHOCK70"/>
</dbReference>
<evidence type="ECO:0000256" key="1">
    <source>
        <dbReference type="ARBA" id="ARBA00007381"/>
    </source>
</evidence>
<feature type="non-terminal residue" evidence="4">
    <location>
        <position position="1"/>
    </location>
</feature>
<protein>
    <submittedName>
        <fullName evidence="4">Uncharacterized protein</fullName>
    </submittedName>
</protein>
<dbReference type="GO" id="GO:0005524">
    <property type="term" value="F:ATP binding"/>
    <property type="evidence" value="ECO:0007669"/>
    <property type="project" value="UniProtKB-KW"/>
</dbReference>
<evidence type="ECO:0000313" key="5">
    <source>
        <dbReference type="Proteomes" id="UP000663828"/>
    </source>
</evidence>
<dbReference type="InterPro" id="IPR013126">
    <property type="entry name" value="Hsp_70_fam"/>
</dbReference>
<keyword evidence="5" id="KW-1185">Reference proteome</keyword>
<dbReference type="PANTHER" id="PTHR45639:SF4">
    <property type="entry name" value="HSC70CB, ISOFORM G"/>
    <property type="match status" value="1"/>
</dbReference>
<dbReference type="Gene3D" id="3.30.30.30">
    <property type="match status" value="1"/>
</dbReference>
<evidence type="ECO:0000313" key="4">
    <source>
        <dbReference type="EMBL" id="CAF1602205.1"/>
    </source>
</evidence>